<protein>
    <submittedName>
        <fullName evidence="1">Uncharacterized protein</fullName>
    </submittedName>
</protein>
<keyword evidence="2" id="KW-1185">Reference proteome</keyword>
<evidence type="ECO:0000313" key="2">
    <source>
        <dbReference type="Proteomes" id="UP001221519"/>
    </source>
</evidence>
<reference evidence="1 2" key="1">
    <citation type="submission" date="2023-02" db="EMBL/GenBank/DDBJ databases">
        <title>Pathogen: clinical or host-associated sample.</title>
        <authorList>
            <person name="Hergert J."/>
            <person name="Casey R."/>
            <person name="Wagner J."/>
            <person name="Young E.L."/>
            <person name="Oakeson K.F."/>
        </authorList>
    </citation>
    <scope>NUCLEOTIDE SEQUENCE [LARGE SCALE GENOMIC DNA]</scope>
    <source>
        <strain evidence="1 2">2022CK-00829</strain>
        <plasmid evidence="1 2">unnamed1</plasmid>
    </source>
</reference>
<dbReference type="Proteomes" id="UP001221519">
    <property type="component" value="Plasmid unnamed1"/>
</dbReference>
<evidence type="ECO:0000313" key="1">
    <source>
        <dbReference type="EMBL" id="WDI05237.1"/>
    </source>
</evidence>
<proteinExistence type="predicted"/>
<geneLocation type="plasmid" evidence="1 2">
    <name>unnamed1</name>
</geneLocation>
<name>A0ABY7XHG6_9BACL</name>
<dbReference type="EMBL" id="CP118109">
    <property type="protein sequence ID" value="WDI05237.1"/>
    <property type="molecule type" value="Genomic_DNA"/>
</dbReference>
<sequence>MYDKVDCPYCGRKNDMRDALTEGLSDDNTTDWECEHCGQEFTVHVDFIPTFTASKIIIVECDLCKFETSDIKNKDNVWPFPEALLKLGKNFCHSCWLKYMGKEMDTKYGTNRDST</sequence>
<dbReference type="RefSeq" id="WP_274338785.1">
    <property type="nucleotide sequence ID" value="NZ_CP118109.1"/>
</dbReference>
<gene>
    <name evidence="1" type="ORF">PUW25_25855</name>
</gene>
<accession>A0ABY7XHG6</accession>
<keyword evidence="1" id="KW-0614">Plasmid</keyword>
<organism evidence="1 2">
    <name type="scientific">Paenibacillus urinalis</name>
    <dbReference type="NCBI Taxonomy" id="521520"/>
    <lineage>
        <taxon>Bacteria</taxon>
        <taxon>Bacillati</taxon>
        <taxon>Bacillota</taxon>
        <taxon>Bacilli</taxon>
        <taxon>Bacillales</taxon>
        <taxon>Paenibacillaceae</taxon>
        <taxon>Paenibacillus</taxon>
    </lineage>
</organism>